<dbReference type="OrthoDB" id="5565730at2759"/>
<gene>
    <name evidence="2" type="ORF">HRG_09004</name>
</gene>
<dbReference type="RefSeq" id="XP_044717496.1">
    <property type="nucleotide sequence ID" value="XM_044867475.1"/>
</dbReference>
<dbReference type="PANTHER" id="PTHR41390">
    <property type="entry name" value="CHROMOSOME 7, WHOLE GENOME SHOTGUN SEQUENCE"/>
    <property type="match status" value="1"/>
</dbReference>
<evidence type="ECO:0000256" key="1">
    <source>
        <dbReference type="SAM" id="MobiDB-lite"/>
    </source>
</evidence>
<dbReference type="PANTHER" id="PTHR41390:SF1">
    <property type="entry name" value="NADH-UBIQUINONE OXIDOREDUCTASE 213 KDA SUBUNIT"/>
    <property type="match status" value="1"/>
</dbReference>
<keyword evidence="3" id="KW-1185">Reference proteome</keyword>
<feature type="region of interest" description="Disordered" evidence="1">
    <location>
        <begin position="1"/>
        <end position="21"/>
    </location>
</feature>
<protein>
    <submittedName>
        <fullName evidence="2">Beta-ketoacyl synthase</fullName>
    </submittedName>
</protein>
<accession>A0A9P8MPM4</accession>
<comment type="caution">
    <text evidence="2">The sequence shown here is derived from an EMBL/GenBank/DDBJ whole genome shotgun (WGS) entry which is preliminary data.</text>
</comment>
<sequence>MGTTPSQDEPRPASSAPQHQRRSLLPQGVVELLVPPFKVAAGCGTAGVLAGVGAAVARDTNPYMSGFASGTQFFTLGYSYWFARTVAIRSWGGEEGMRPVDKITVSATAGSAAGAVAGLMRGPAKILPAMIFWGVLGAGGQSVVNHFGSKPKGTGDKEGWLRWIPLKKLTDDEYMDMMNEKLLRVEADIALIDERIAELAVAEKAEMRRQDVSTRKCTRL</sequence>
<proteinExistence type="predicted"/>
<name>A0A9P8MPM4_9HYPO</name>
<dbReference type="EMBL" id="JAIZPD010000011">
    <property type="protein sequence ID" value="KAH0959983.1"/>
    <property type="molecule type" value="Genomic_DNA"/>
</dbReference>
<reference evidence="2" key="1">
    <citation type="submission" date="2021-09" db="EMBL/GenBank/DDBJ databases">
        <title>A high-quality genome of the endoparasitic fungus Hirsutella rhossiliensis with a comparison of Hirsutella genomes reveals transposable elements contributing to genome size variation.</title>
        <authorList>
            <person name="Lin R."/>
            <person name="Jiao Y."/>
            <person name="Sun X."/>
            <person name="Ling J."/>
            <person name="Xie B."/>
            <person name="Cheng X."/>
        </authorList>
    </citation>
    <scope>NUCLEOTIDE SEQUENCE</scope>
    <source>
        <strain evidence="2">HR02</strain>
    </source>
</reference>
<dbReference type="Proteomes" id="UP000824596">
    <property type="component" value="Unassembled WGS sequence"/>
</dbReference>
<organism evidence="2 3">
    <name type="scientific">Hirsutella rhossiliensis</name>
    <dbReference type="NCBI Taxonomy" id="111463"/>
    <lineage>
        <taxon>Eukaryota</taxon>
        <taxon>Fungi</taxon>
        <taxon>Dikarya</taxon>
        <taxon>Ascomycota</taxon>
        <taxon>Pezizomycotina</taxon>
        <taxon>Sordariomycetes</taxon>
        <taxon>Hypocreomycetidae</taxon>
        <taxon>Hypocreales</taxon>
        <taxon>Ophiocordycipitaceae</taxon>
        <taxon>Hirsutella</taxon>
    </lineage>
</organism>
<evidence type="ECO:0000313" key="2">
    <source>
        <dbReference type="EMBL" id="KAH0959983.1"/>
    </source>
</evidence>
<dbReference type="AlphaFoldDB" id="A0A9P8MPM4"/>
<evidence type="ECO:0000313" key="3">
    <source>
        <dbReference type="Proteomes" id="UP000824596"/>
    </source>
</evidence>
<dbReference type="GeneID" id="68358133"/>